<name>A0A4P8QSN7_9GAMM</name>
<dbReference type="AlphaFoldDB" id="A0A4P8QSN7"/>
<organism evidence="3 4">
    <name type="scientific">Brenneria rubrifaciens</name>
    <dbReference type="NCBI Taxonomy" id="55213"/>
    <lineage>
        <taxon>Bacteria</taxon>
        <taxon>Pseudomonadati</taxon>
        <taxon>Pseudomonadota</taxon>
        <taxon>Gammaproteobacteria</taxon>
        <taxon>Enterobacterales</taxon>
        <taxon>Pectobacteriaceae</taxon>
        <taxon>Brenneria</taxon>
    </lineage>
</organism>
<evidence type="ECO:0000313" key="4">
    <source>
        <dbReference type="Proteomes" id="UP000299580"/>
    </source>
</evidence>
<dbReference type="OrthoDB" id="545475at2"/>
<dbReference type="GO" id="GO:0016020">
    <property type="term" value="C:membrane"/>
    <property type="evidence" value="ECO:0007669"/>
    <property type="project" value="InterPro"/>
</dbReference>
<proteinExistence type="inferred from homology"/>
<evidence type="ECO:0000256" key="2">
    <source>
        <dbReference type="RuleBase" id="RU363072"/>
    </source>
</evidence>
<dbReference type="GO" id="GO:0008643">
    <property type="term" value="P:carbohydrate transport"/>
    <property type="evidence" value="ECO:0007669"/>
    <property type="project" value="InterPro"/>
</dbReference>
<dbReference type="PANTHER" id="PTHR37944:SF1">
    <property type="entry name" value="PORIN B"/>
    <property type="match status" value="1"/>
</dbReference>
<feature type="signal peptide" evidence="2">
    <location>
        <begin position="1"/>
        <end position="24"/>
    </location>
</feature>
<feature type="chain" id="PRO_5021021825" evidence="2">
    <location>
        <begin position="25"/>
        <end position="460"/>
    </location>
</feature>
<comment type="similarity">
    <text evidence="1 2">Belongs to the OprB family.</text>
</comment>
<gene>
    <name evidence="3" type="ORF">EH207_17950</name>
</gene>
<accession>A0A4P8QSN7</accession>
<evidence type="ECO:0000313" key="3">
    <source>
        <dbReference type="EMBL" id="QCR10202.1"/>
    </source>
</evidence>
<dbReference type="RefSeq" id="WP_137715190.1">
    <property type="nucleotide sequence ID" value="NZ_CP034035.1"/>
</dbReference>
<dbReference type="InterPro" id="IPR007049">
    <property type="entry name" value="Carb-sel_porin_OprB"/>
</dbReference>
<evidence type="ECO:0000256" key="1">
    <source>
        <dbReference type="ARBA" id="ARBA00008769"/>
    </source>
</evidence>
<protein>
    <submittedName>
        <fullName evidence="3">Carbohydrate porin</fullName>
    </submittedName>
</protein>
<dbReference type="KEGG" id="brb:EH207_17950"/>
<dbReference type="InterPro" id="IPR052932">
    <property type="entry name" value="OprB_Porin"/>
</dbReference>
<dbReference type="Proteomes" id="UP000299580">
    <property type="component" value="Chromosome"/>
</dbReference>
<keyword evidence="4" id="KW-1185">Reference proteome</keyword>
<sequence>MKNNIKTTLSLVLIYFGLALTVSAAVPNQQPAWNNIVLGYDKPVTQGLLGDMLGIRTTLADHGFTFRLAYMTESAYNIAGGYNKDNKYAFIDDTALTFTQDLERYTGIPDAKIDGNIVNRNHDNDLTSERLINPSVTRNDQAQEAANNGQSITRLGWLTFSRSFLDRRLNWRIGMINKNQDFDQILPCDFQLISLCGGKSAKSGLWYNWNVHYWGTAFQYKLTPEVTLKTGLMEYNPSVNSRSHAWSWSTKGSKGVLLPMEILWRTHDVKGLPGAYNLGVLFTNGERADLYEGKSGGAGVDDPEGYRQRERSWYVYTAFNQQVTRHADDANRGLSVSNSFGWADERTMAFKYVNSAALRYRGLFDARPDDMAALGVTYIETSSHYKRKQNYLNQMSGAAGISDPAWKPVPGHSVNLAMYYRIQATSWLAIQPELQFWHRPAGLAETQDAWVGGLKTMVTF</sequence>
<dbReference type="EMBL" id="CP034035">
    <property type="protein sequence ID" value="QCR10202.1"/>
    <property type="molecule type" value="Genomic_DNA"/>
</dbReference>
<reference evidence="3 4" key="1">
    <citation type="submission" date="2018-11" db="EMBL/GenBank/DDBJ databases">
        <title>Genome sequences of Brenneria nigrifluens and Brenneria rubrifaciens.</title>
        <authorList>
            <person name="Poret-Peterson A.T."/>
            <person name="McClean A.E."/>
            <person name="Kluepfel D.A."/>
        </authorList>
    </citation>
    <scope>NUCLEOTIDE SEQUENCE [LARGE SCALE GENOMIC DNA]</scope>
    <source>
        <strain evidence="3 4">6D370</strain>
    </source>
</reference>
<keyword evidence="2" id="KW-0732">Signal</keyword>
<dbReference type="InterPro" id="IPR038673">
    <property type="entry name" value="OprB_sf"/>
</dbReference>
<dbReference type="Gene3D" id="2.40.160.180">
    <property type="entry name" value="Carbohydrate-selective porin OprB"/>
    <property type="match status" value="1"/>
</dbReference>
<dbReference type="GO" id="GO:0015288">
    <property type="term" value="F:porin activity"/>
    <property type="evidence" value="ECO:0007669"/>
    <property type="project" value="InterPro"/>
</dbReference>
<dbReference type="PANTHER" id="PTHR37944">
    <property type="entry name" value="PORIN B"/>
    <property type="match status" value="1"/>
</dbReference>
<dbReference type="Pfam" id="PF04966">
    <property type="entry name" value="OprB"/>
    <property type="match status" value="1"/>
</dbReference>